<dbReference type="AlphaFoldDB" id="A0A2Z4AE24"/>
<keyword evidence="7" id="KW-0862">Zinc</keyword>
<evidence type="ECO:0000256" key="8">
    <source>
        <dbReference type="ARBA" id="ARBA00023285"/>
    </source>
</evidence>
<evidence type="ECO:0000256" key="3">
    <source>
        <dbReference type="ARBA" id="ARBA00006247"/>
    </source>
</evidence>
<dbReference type="PANTHER" id="PTHR43808">
    <property type="entry name" value="ACETYLORNITHINE DEACETYLASE"/>
    <property type="match status" value="1"/>
</dbReference>
<dbReference type="InterPro" id="IPR011650">
    <property type="entry name" value="Peptidase_M20_dimer"/>
</dbReference>
<evidence type="ECO:0000256" key="5">
    <source>
        <dbReference type="ARBA" id="ARBA00022723"/>
    </source>
</evidence>
<dbReference type="GO" id="GO:0008652">
    <property type="term" value="P:amino acid biosynthetic process"/>
    <property type="evidence" value="ECO:0007669"/>
    <property type="project" value="UniProtKB-KW"/>
</dbReference>
<dbReference type="Pfam" id="PF07687">
    <property type="entry name" value="M20_dimer"/>
    <property type="match status" value="1"/>
</dbReference>
<dbReference type="GO" id="GO:0046872">
    <property type="term" value="F:metal ion binding"/>
    <property type="evidence" value="ECO:0007669"/>
    <property type="project" value="UniProtKB-KW"/>
</dbReference>
<comment type="cofactor">
    <cofactor evidence="1">
        <name>Co(2+)</name>
        <dbReference type="ChEBI" id="CHEBI:48828"/>
    </cofactor>
</comment>
<evidence type="ECO:0000256" key="4">
    <source>
        <dbReference type="ARBA" id="ARBA00022605"/>
    </source>
</evidence>
<dbReference type="Gene3D" id="3.40.630.10">
    <property type="entry name" value="Zn peptidases"/>
    <property type="match status" value="2"/>
</dbReference>
<protein>
    <submittedName>
        <fullName evidence="10">Putative succinyl-diaminopimelate desuccinylase</fullName>
        <ecNumber evidence="10">3.5.1.18</ecNumber>
    </submittedName>
</protein>
<comment type="cofactor">
    <cofactor evidence="2">
        <name>Zn(2+)</name>
        <dbReference type="ChEBI" id="CHEBI:29105"/>
    </cofactor>
</comment>
<dbReference type="SUPFAM" id="SSF55031">
    <property type="entry name" value="Bacterial exopeptidase dimerisation domain"/>
    <property type="match status" value="1"/>
</dbReference>
<dbReference type="CDD" id="cd08659">
    <property type="entry name" value="M20_ArgE_DapE-like"/>
    <property type="match status" value="1"/>
</dbReference>
<feature type="domain" description="Peptidase M20 dimerisation" evidence="9">
    <location>
        <begin position="184"/>
        <end position="288"/>
    </location>
</feature>
<organism evidence="10 11">
    <name type="scientific">Candidatus Moanibacter tarae</name>
    <dbReference type="NCBI Taxonomy" id="2200854"/>
    <lineage>
        <taxon>Bacteria</taxon>
        <taxon>Pseudomonadati</taxon>
        <taxon>Verrucomicrobiota</taxon>
        <taxon>Opitutia</taxon>
        <taxon>Puniceicoccales</taxon>
        <taxon>Puniceicoccales incertae sedis</taxon>
        <taxon>Candidatus Moanibacter</taxon>
    </lineage>
</organism>
<keyword evidence="5" id="KW-0479">Metal-binding</keyword>
<dbReference type="InterPro" id="IPR010182">
    <property type="entry name" value="ArgE/DapE"/>
</dbReference>
<dbReference type="SUPFAM" id="SSF53187">
    <property type="entry name" value="Zn-dependent exopeptidases"/>
    <property type="match status" value="1"/>
</dbReference>
<keyword evidence="6 10" id="KW-0378">Hydrolase</keyword>
<evidence type="ECO:0000313" key="10">
    <source>
        <dbReference type="EMBL" id="AWT60553.1"/>
    </source>
</evidence>
<dbReference type="Gene3D" id="3.30.70.360">
    <property type="match status" value="1"/>
</dbReference>
<evidence type="ECO:0000259" key="9">
    <source>
        <dbReference type="Pfam" id="PF07687"/>
    </source>
</evidence>
<dbReference type="PANTHER" id="PTHR43808:SF8">
    <property type="entry name" value="PEPTIDASE M20 DIMERISATION DOMAIN-CONTAINING PROTEIN"/>
    <property type="match status" value="1"/>
</dbReference>
<dbReference type="NCBIfam" id="TIGR01910">
    <property type="entry name" value="DapE-ArgE"/>
    <property type="match status" value="1"/>
</dbReference>
<dbReference type="KEGG" id="mtar:DF168_01768"/>
<evidence type="ECO:0000256" key="2">
    <source>
        <dbReference type="ARBA" id="ARBA00001947"/>
    </source>
</evidence>
<dbReference type="InterPro" id="IPR036264">
    <property type="entry name" value="Bact_exopeptidase_dim_dom"/>
</dbReference>
<accession>A0A2Z4AE24</accession>
<evidence type="ECO:0000256" key="1">
    <source>
        <dbReference type="ARBA" id="ARBA00001941"/>
    </source>
</evidence>
<reference evidence="10 11" key="1">
    <citation type="submission" date="2018-06" db="EMBL/GenBank/DDBJ databases">
        <title>Draft Genome Sequence of a Novel Marine Bacterium Related to the Verrucomicrobia.</title>
        <authorList>
            <person name="Vosseberg J."/>
            <person name="Martijn J."/>
            <person name="Ettema T.J.G."/>
        </authorList>
    </citation>
    <scope>NUCLEOTIDE SEQUENCE [LARGE SCALE GENOMIC DNA]</scope>
    <source>
        <strain evidence="10">TARA_B100001123</strain>
    </source>
</reference>
<keyword evidence="4" id="KW-0028">Amino-acid biosynthesis</keyword>
<proteinExistence type="inferred from homology"/>
<gene>
    <name evidence="10" type="primary">dapE_4</name>
    <name evidence="10" type="ORF">DF168_01768</name>
</gene>
<dbReference type="Proteomes" id="UP000247465">
    <property type="component" value="Chromosome"/>
</dbReference>
<dbReference type="GO" id="GO:0009014">
    <property type="term" value="F:succinyl-diaminopimelate desuccinylase activity"/>
    <property type="evidence" value="ECO:0007669"/>
    <property type="project" value="UniProtKB-EC"/>
</dbReference>
<evidence type="ECO:0000256" key="6">
    <source>
        <dbReference type="ARBA" id="ARBA00022801"/>
    </source>
</evidence>
<evidence type="ECO:0000256" key="7">
    <source>
        <dbReference type="ARBA" id="ARBA00022833"/>
    </source>
</evidence>
<dbReference type="EMBL" id="CP029803">
    <property type="protein sequence ID" value="AWT60553.1"/>
    <property type="molecule type" value="Genomic_DNA"/>
</dbReference>
<dbReference type="EC" id="3.5.1.18" evidence="10"/>
<comment type="similarity">
    <text evidence="3">Belongs to the peptidase M20A family.</text>
</comment>
<name>A0A2Z4AE24_9BACT</name>
<evidence type="ECO:0000313" key="11">
    <source>
        <dbReference type="Proteomes" id="UP000247465"/>
    </source>
</evidence>
<dbReference type="InterPro" id="IPR002933">
    <property type="entry name" value="Peptidase_M20"/>
</dbReference>
<keyword evidence="8" id="KW-0170">Cobalt</keyword>
<dbReference type="InterPro" id="IPR050072">
    <property type="entry name" value="Peptidase_M20A"/>
</dbReference>
<sequence length="390" mass="41826">MTPTLPPNTLSNDSIAVSLTQEMVRTSTVNPPGNERPLAERLQQVMHRSGLTTKLYPLSPERASVVGKLSGNGSRPAFAMVGHIDTVPTGNLSWSFDPFSGDISNGEVRGRGASDMKGGTAAMIGAAIAVARSKVELQGDLIVACTAGEEVDCVGAIDLLSQEVFQDVSAMLLPEPTKMAVWHAEKGSLWLNIVTYGKTAHGSMPHKGHNAIDQMMMILPKIQKFPFKKSIHPLLGSPTVNIGTIAGGTKVNVVPDRCEAVVDLRTLPGEDHNEIVHQLQHLANYNGPSNVPSLEFTVLADRPAVETDPDDPFIGSVIEAVSSVTEQEVEVGTAPYFSDAAVLIPKLNIPMVLCGPGRPELAHQPEEYVEVKRVIQAEKAYEILIRNLLG</sequence>
<dbReference type="Pfam" id="PF01546">
    <property type="entry name" value="Peptidase_M20"/>
    <property type="match status" value="1"/>
</dbReference>